<dbReference type="InterPro" id="IPR050736">
    <property type="entry name" value="Sensor_HK_Regulatory"/>
</dbReference>
<feature type="coiled-coil region" evidence="7">
    <location>
        <begin position="179"/>
        <end position="210"/>
    </location>
</feature>
<name>A0A5B2VTT8_9BACT</name>
<feature type="transmembrane region" description="Helical" evidence="8">
    <location>
        <begin position="158"/>
        <end position="177"/>
    </location>
</feature>
<keyword evidence="8" id="KW-0812">Transmembrane</keyword>
<dbReference type="PROSITE" id="PS50109">
    <property type="entry name" value="HIS_KIN"/>
    <property type="match status" value="1"/>
</dbReference>
<reference evidence="10 11" key="2">
    <citation type="submission" date="2019-09" db="EMBL/GenBank/DDBJ databases">
        <authorList>
            <person name="Jin C."/>
        </authorList>
    </citation>
    <scope>NUCLEOTIDE SEQUENCE [LARGE SCALE GENOMIC DNA]</scope>
    <source>
        <strain evidence="10 11">BN140078</strain>
    </source>
</reference>
<dbReference type="PRINTS" id="PR00344">
    <property type="entry name" value="BCTRLSENSOR"/>
</dbReference>
<feature type="transmembrane region" description="Helical" evidence="8">
    <location>
        <begin position="27"/>
        <end position="45"/>
    </location>
</feature>
<gene>
    <name evidence="10" type="ORF">F0L74_17820</name>
</gene>
<accession>A0A5B2VTT8</accession>
<dbReference type="EMBL" id="VUOC01000003">
    <property type="protein sequence ID" value="KAA2241732.1"/>
    <property type="molecule type" value="Genomic_DNA"/>
</dbReference>
<dbReference type="RefSeq" id="WP_149839239.1">
    <property type="nucleotide sequence ID" value="NZ_VUOC01000003.1"/>
</dbReference>
<dbReference type="PANTHER" id="PTHR43711:SF31">
    <property type="entry name" value="HISTIDINE KINASE"/>
    <property type="match status" value="1"/>
</dbReference>
<evidence type="ECO:0000259" key="9">
    <source>
        <dbReference type="PROSITE" id="PS50109"/>
    </source>
</evidence>
<dbReference type="InterPro" id="IPR005467">
    <property type="entry name" value="His_kinase_dom"/>
</dbReference>
<evidence type="ECO:0000256" key="5">
    <source>
        <dbReference type="ARBA" id="ARBA00022777"/>
    </source>
</evidence>
<dbReference type="Pfam" id="PF02518">
    <property type="entry name" value="HATPase_c"/>
    <property type="match status" value="1"/>
</dbReference>
<dbReference type="InterPro" id="IPR003594">
    <property type="entry name" value="HATPase_dom"/>
</dbReference>
<feature type="transmembrane region" description="Helical" evidence="8">
    <location>
        <begin position="105"/>
        <end position="138"/>
    </location>
</feature>
<dbReference type="InterPro" id="IPR036097">
    <property type="entry name" value="HisK_dim/P_sf"/>
</dbReference>
<dbReference type="InterPro" id="IPR036890">
    <property type="entry name" value="HATPase_C_sf"/>
</dbReference>
<protein>
    <recommendedName>
        <fullName evidence="2">histidine kinase</fullName>
        <ecNumber evidence="2">2.7.13.3</ecNumber>
    </recommendedName>
</protein>
<reference evidence="10 11" key="1">
    <citation type="submission" date="2019-09" db="EMBL/GenBank/DDBJ databases">
        <title>Chitinophaga ginsengihumi sp. nov., isolated from soil of ginseng rhizosphere.</title>
        <authorList>
            <person name="Lee J."/>
        </authorList>
    </citation>
    <scope>NUCLEOTIDE SEQUENCE [LARGE SCALE GENOMIC DNA]</scope>
    <source>
        <strain evidence="10 11">BN140078</strain>
    </source>
</reference>
<evidence type="ECO:0000256" key="1">
    <source>
        <dbReference type="ARBA" id="ARBA00000085"/>
    </source>
</evidence>
<keyword evidence="6" id="KW-0902">Two-component regulatory system</keyword>
<keyword evidence="3" id="KW-0597">Phosphoprotein</keyword>
<dbReference type="InterPro" id="IPR004358">
    <property type="entry name" value="Sig_transdc_His_kin-like_C"/>
</dbReference>
<dbReference type="GO" id="GO:0000155">
    <property type="term" value="F:phosphorelay sensor kinase activity"/>
    <property type="evidence" value="ECO:0007669"/>
    <property type="project" value="InterPro"/>
</dbReference>
<feature type="domain" description="Histidine kinase" evidence="9">
    <location>
        <begin position="213"/>
        <end position="427"/>
    </location>
</feature>
<feature type="transmembrane region" description="Helical" evidence="8">
    <location>
        <begin position="79"/>
        <end position="99"/>
    </location>
</feature>
<dbReference type="CDD" id="cd00082">
    <property type="entry name" value="HisKA"/>
    <property type="match status" value="1"/>
</dbReference>
<dbReference type="SUPFAM" id="SSF55874">
    <property type="entry name" value="ATPase domain of HSP90 chaperone/DNA topoisomerase II/histidine kinase"/>
    <property type="match status" value="1"/>
</dbReference>
<keyword evidence="7" id="KW-0175">Coiled coil</keyword>
<dbReference type="AlphaFoldDB" id="A0A5B2VTT8"/>
<dbReference type="PANTHER" id="PTHR43711">
    <property type="entry name" value="TWO-COMPONENT HISTIDINE KINASE"/>
    <property type="match status" value="1"/>
</dbReference>
<dbReference type="Gene3D" id="3.30.565.10">
    <property type="entry name" value="Histidine kinase-like ATPase, C-terminal domain"/>
    <property type="match status" value="1"/>
</dbReference>
<feature type="transmembrane region" description="Helical" evidence="8">
    <location>
        <begin position="51"/>
        <end position="72"/>
    </location>
</feature>
<evidence type="ECO:0000256" key="3">
    <source>
        <dbReference type="ARBA" id="ARBA00022553"/>
    </source>
</evidence>
<dbReference type="SMART" id="SM00388">
    <property type="entry name" value="HisKA"/>
    <property type="match status" value="1"/>
</dbReference>
<comment type="caution">
    <text evidence="10">The sequence shown here is derived from an EMBL/GenBank/DDBJ whole genome shotgun (WGS) entry which is preliminary data.</text>
</comment>
<dbReference type="SMART" id="SM00387">
    <property type="entry name" value="HATPase_c"/>
    <property type="match status" value="1"/>
</dbReference>
<dbReference type="Proteomes" id="UP000324611">
    <property type="component" value="Unassembled WGS sequence"/>
</dbReference>
<dbReference type="InterPro" id="IPR003661">
    <property type="entry name" value="HisK_dim/P_dom"/>
</dbReference>
<comment type="catalytic activity">
    <reaction evidence="1">
        <text>ATP + protein L-histidine = ADP + protein N-phospho-L-histidine.</text>
        <dbReference type="EC" id="2.7.13.3"/>
    </reaction>
</comment>
<keyword evidence="4" id="KW-0808">Transferase</keyword>
<dbReference type="Gene3D" id="1.10.287.130">
    <property type="match status" value="1"/>
</dbReference>
<evidence type="ECO:0000313" key="11">
    <source>
        <dbReference type="Proteomes" id="UP000324611"/>
    </source>
</evidence>
<evidence type="ECO:0000313" key="10">
    <source>
        <dbReference type="EMBL" id="KAA2241732.1"/>
    </source>
</evidence>
<evidence type="ECO:0000256" key="4">
    <source>
        <dbReference type="ARBA" id="ARBA00022679"/>
    </source>
</evidence>
<dbReference type="FunFam" id="3.30.565.10:FF:000006">
    <property type="entry name" value="Sensor histidine kinase WalK"/>
    <property type="match status" value="1"/>
</dbReference>
<organism evidence="10 11">
    <name type="scientific">Chitinophaga agrisoli</name>
    <dbReference type="NCBI Taxonomy" id="2607653"/>
    <lineage>
        <taxon>Bacteria</taxon>
        <taxon>Pseudomonadati</taxon>
        <taxon>Bacteroidota</taxon>
        <taxon>Chitinophagia</taxon>
        <taxon>Chitinophagales</taxon>
        <taxon>Chitinophagaceae</taxon>
        <taxon>Chitinophaga</taxon>
    </lineage>
</organism>
<evidence type="ECO:0000256" key="8">
    <source>
        <dbReference type="SAM" id="Phobius"/>
    </source>
</evidence>
<keyword evidence="8" id="KW-0472">Membrane</keyword>
<evidence type="ECO:0000256" key="7">
    <source>
        <dbReference type="SAM" id="Coils"/>
    </source>
</evidence>
<keyword evidence="8" id="KW-1133">Transmembrane helix</keyword>
<proteinExistence type="predicted"/>
<evidence type="ECO:0000256" key="6">
    <source>
        <dbReference type="ARBA" id="ARBA00023012"/>
    </source>
</evidence>
<keyword evidence="11" id="KW-1185">Reference proteome</keyword>
<sequence>MESFIRHVVNIGIRPEHPFEEQKKIRLLNVGCLIATVILVVLFLLNTFTGHYLLAASYVVVLLTLAGIYLLHHYQRFSAARYITIFITAAFGSFLSLGYHNNTELLLLLNIAIMVLLLDAWWLTVALTLVDMFLFIFIRIHNLHFPPLLEQLPLSRDMISATSVFVLMAIALLYSKYEQGRYRQQMEALNRQNEEKAQRLENLNKAKEKILSILSHDLRQPLAAMKSLLQVDEGLSPVLFNEFAGRVHNSLDHLLLSLDNTLRWSYTQLKGVTAYPQYYSPGGLLQQLRQQLDMQLQDKALQFNIVANGDTLVYADPDHLTIILRNLLSNAVKFTPRDGRITATVTPVNGVVEISIADTGVGMDTAMQARLFDLEHHFTRYGTENEHGTGLGLLVVKELVELNGGTIRLSSEPAHGTVFYIHLPASFV</sequence>
<dbReference type="SUPFAM" id="SSF47384">
    <property type="entry name" value="Homodimeric domain of signal transducing histidine kinase"/>
    <property type="match status" value="1"/>
</dbReference>
<keyword evidence="5 10" id="KW-0418">Kinase</keyword>
<dbReference type="EC" id="2.7.13.3" evidence="2"/>
<evidence type="ECO:0000256" key="2">
    <source>
        <dbReference type="ARBA" id="ARBA00012438"/>
    </source>
</evidence>